<proteinExistence type="predicted"/>
<gene>
    <name evidence="2" type="primary">LOC142176200</name>
</gene>
<protein>
    <submittedName>
        <fullName evidence="2">Uncharacterized protein LOC142176200</fullName>
    </submittedName>
</protein>
<evidence type="ECO:0000313" key="2">
    <source>
        <dbReference type="RefSeq" id="XP_075099416.1"/>
    </source>
</evidence>
<organism evidence="1 2">
    <name type="scientific">Nicotiana tabacum</name>
    <name type="common">Common tobacco</name>
    <dbReference type="NCBI Taxonomy" id="4097"/>
    <lineage>
        <taxon>Eukaryota</taxon>
        <taxon>Viridiplantae</taxon>
        <taxon>Streptophyta</taxon>
        <taxon>Embryophyta</taxon>
        <taxon>Tracheophyta</taxon>
        <taxon>Spermatophyta</taxon>
        <taxon>Magnoliopsida</taxon>
        <taxon>eudicotyledons</taxon>
        <taxon>Gunneridae</taxon>
        <taxon>Pentapetalae</taxon>
        <taxon>asterids</taxon>
        <taxon>lamiids</taxon>
        <taxon>Solanales</taxon>
        <taxon>Solanaceae</taxon>
        <taxon>Nicotianoideae</taxon>
        <taxon>Nicotianeae</taxon>
        <taxon>Nicotiana</taxon>
    </lineage>
</organism>
<sequence>MITIKSEATYESIFALMTKSDEDEDEATLKGINQRWYMDSGCSKHMTRSTDDFLSLKALQGESVSLGNDKNGYIIGVGKIGNTPTRSIENTHYVNDLKYSLLSVSQICDKGNKVEFLPKSFITTNPVTGEVVLVAKRFKNIYAIDFESLNSGDLICLGVVVDDAELCHRRLGHASFSLLNKLIKMDLICGLLKSKFNDHKVCDACVKGKQVRSSFKQRRKTKDETFPVFAAFVKRIQDTPIKGHVLERKNRTFEDMSRTLLIDSGLPKSFWAEIVPSQQDPV</sequence>
<keyword evidence="1" id="KW-1185">Reference proteome</keyword>
<reference evidence="2" key="2">
    <citation type="submission" date="2025-08" db="UniProtKB">
        <authorList>
            <consortium name="RefSeq"/>
        </authorList>
    </citation>
    <scope>IDENTIFICATION</scope>
    <source>
        <tissue evidence="2">Leaf</tissue>
    </source>
</reference>
<accession>A0AC58TQB9</accession>
<name>A0AC58TQB9_TOBAC</name>
<dbReference type="RefSeq" id="XP_075099416.1">
    <property type="nucleotide sequence ID" value="XM_075243315.1"/>
</dbReference>
<reference evidence="1" key="1">
    <citation type="journal article" date="2014" name="Nat. Commun.">
        <title>The tobacco genome sequence and its comparison with those of tomato and potato.</title>
        <authorList>
            <person name="Sierro N."/>
            <person name="Battey J.N."/>
            <person name="Ouadi S."/>
            <person name="Bakaher N."/>
            <person name="Bovet L."/>
            <person name="Willig A."/>
            <person name="Goepfert S."/>
            <person name="Peitsch M.C."/>
            <person name="Ivanov N.V."/>
        </authorList>
    </citation>
    <scope>NUCLEOTIDE SEQUENCE [LARGE SCALE GENOMIC DNA]</scope>
</reference>
<evidence type="ECO:0000313" key="1">
    <source>
        <dbReference type="Proteomes" id="UP000790787"/>
    </source>
</evidence>
<dbReference type="Proteomes" id="UP000790787">
    <property type="component" value="Chromosome 22"/>
</dbReference>